<keyword evidence="5" id="KW-0496">Mitochondrion</keyword>
<dbReference type="InterPro" id="IPR042197">
    <property type="entry name" value="Apaf_helical"/>
</dbReference>
<dbReference type="PANTHER" id="PTHR48182">
    <property type="entry name" value="PROTEIN SERAC1"/>
    <property type="match status" value="1"/>
</dbReference>
<accession>A0ABP1AZG2</accession>
<dbReference type="Gene3D" id="3.40.50.1820">
    <property type="entry name" value="alpha/beta hydrolase"/>
    <property type="match status" value="1"/>
</dbReference>
<evidence type="ECO:0000256" key="2">
    <source>
        <dbReference type="ARBA" id="ARBA00004240"/>
    </source>
</evidence>
<dbReference type="SUPFAM" id="SSF53474">
    <property type="entry name" value="alpha/beta-Hydrolases"/>
    <property type="match status" value="1"/>
</dbReference>
<protein>
    <recommendedName>
        <fullName evidence="8">NB-ARC domain-containing protein</fullName>
    </recommendedName>
</protein>
<evidence type="ECO:0000256" key="7">
    <source>
        <dbReference type="SAM" id="MobiDB-lite"/>
    </source>
</evidence>
<feature type="domain" description="NB-ARC" evidence="8">
    <location>
        <begin position="171"/>
        <end position="241"/>
    </location>
</feature>
<dbReference type="SUPFAM" id="SSF52540">
    <property type="entry name" value="P-loop containing nucleoside triphosphate hydrolases"/>
    <property type="match status" value="1"/>
</dbReference>
<proteinExistence type="predicted"/>
<evidence type="ECO:0000256" key="1">
    <source>
        <dbReference type="ARBA" id="ARBA00004173"/>
    </source>
</evidence>
<dbReference type="Gene3D" id="1.10.8.430">
    <property type="entry name" value="Helical domain of apoptotic protease-activating factors"/>
    <property type="match status" value="1"/>
</dbReference>
<dbReference type="InterPro" id="IPR002182">
    <property type="entry name" value="NB-ARC"/>
</dbReference>
<reference evidence="9" key="1">
    <citation type="submission" date="2024-03" db="EMBL/GenBank/DDBJ databases">
        <authorList>
            <consortium name="ELIXIR-Norway"/>
            <consortium name="Elixir Norway"/>
        </authorList>
    </citation>
    <scope>NUCLEOTIDE SEQUENCE</scope>
</reference>
<dbReference type="InterPro" id="IPR029058">
    <property type="entry name" value="AB_hydrolase_fold"/>
</dbReference>
<evidence type="ECO:0000259" key="8">
    <source>
        <dbReference type="Pfam" id="PF00931"/>
    </source>
</evidence>
<organism evidence="9 10">
    <name type="scientific">Sphagnum jensenii</name>
    <dbReference type="NCBI Taxonomy" id="128206"/>
    <lineage>
        <taxon>Eukaryota</taxon>
        <taxon>Viridiplantae</taxon>
        <taxon>Streptophyta</taxon>
        <taxon>Embryophyta</taxon>
        <taxon>Bryophyta</taxon>
        <taxon>Sphagnophytina</taxon>
        <taxon>Sphagnopsida</taxon>
        <taxon>Sphagnales</taxon>
        <taxon>Sphagnaceae</taxon>
        <taxon>Sphagnum</taxon>
    </lineage>
</organism>
<dbReference type="Pfam" id="PF00931">
    <property type="entry name" value="NB-ARC"/>
    <property type="match status" value="1"/>
</dbReference>
<dbReference type="EMBL" id="OZ023718">
    <property type="protein sequence ID" value="CAK9867980.1"/>
    <property type="molecule type" value="Genomic_DNA"/>
</dbReference>
<keyword evidence="4" id="KW-0256">Endoplasmic reticulum</keyword>
<feature type="compositionally biased region" description="Basic and acidic residues" evidence="7">
    <location>
        <begin position="296"/>
        <end position="312"/>
    </location>
</feature>
<evidence type="ECO:0000313" key="9">
    <source>
        <dbReference type="EMBL" id="CAK9867980.1"/>
    </source>
</evidence>
<evidence type="ECO:0000256" key="5">
    <source>
        <dbReference type="ARBA" id="ARBA00023128"/>
    </source>
</evidence>
<keyword evidence="6" id="KW-0472">Membrane</keyword>
<evidence type="ECO:0000256" key="4">
    <source>
        <dbReference type="ARBA" id="ARBA00022824"/>
    </source>
</evidence>
<evidence type="ECO:0000313" key="10">
    <source>
        <dbReference type="Proteomes" id="UP001497522"/>
    </source>
</evidence>
<dbReference type="InterPro" id="IPR052374">
    <property type="entry name" value="SERAC1"/>
</dbReference>
<dbReference type="InterPro" id="IPR027417">
    <property type="entry name" value="P-loop_NTPase"/>
</dbReference>
<sequence>MDIVLFHGLQLTANDIHHAWTSTWTQRDDGNVCWPQKWLPYDLGEAVRIISVSYDAHVRTSPHNHVSEIADNLFQNFVDRRYKWQHPIVLIGHSFGGLVLKSLLVKLKESTNGSPGNALSEVTSRRAKMFSKNVSREFEQAQQDVHELRQSTFGLDKYVEEIETLVTSAGSDVTPKYLGVWGMGGVGKSVLLKTLYARAQVNNHFQGVKFIWRTVGKSPDITSIYRFLSQQLGLEPELDLNALDYKDSVPDELKKDAQSMAQQCAGLPLGLKVIGAGMRGEKRPKQWELQLKKLTESRMHDGPGEELRRMANDADTGYATSN</sequence>
<gene>
    <name evidence="9" type="ORF">CSSPJE1EN2_LOCUS10975</name>
</gene>
<evidence type="ECO:0000256" key="6">
    <source>
        <dbReference type="ARBA" id="ARBA00023136"/>
    </source>
</evidence>
<evidence type="ECO:0000256" key="3">
    <source>
        <dbReference type="ARBA" id="ARBA00004370"/>
    </source>
</evidence>
<dbReference type="PANTHER" id="PTHR48182:SF2">
    <property type="entry name" value="PROTEIN SERAC1"/>
    <property type="match status" value="1"/>
</dbReference>
<dbReference type="Proteomes" id="UP001497522">
    <property type="component" value="Chromosome 17"/>
</dbReference>
<comment type="subcellular location">
    <subcellularLocation>
        <location evidence="2">Endoplasmic reticulum</location>
    </subcellularLocation>
    <subcellularLocation>
        <location evidence="3">Membrane</location>
    </subcellularLocation>
    <subcellularLocation>
        <location evidence="1">Mitochondrion</location>
    </subcellularLocation>
</comment>
<feature type="region of interest" description="Disordered" evidence="7">
    <location>
        <begin position="296"/>
        <end position="322"/>
    </location>
</feature>
<name>A0ABP1AZG2_9BRYO</name>
<keyword evidence="10" id="KW-1185">Reference proteome</keyword>